<protein>
    <submittedName>
        <fullName evidence="4">SDR family NAD(P)-dependent oxidoreductase</fullName>
    </submittedName>
</protein>
<dbReference type="PRINTS" id="PR00080">
    <property type="entry name" value="SDRFAMILY"/>
</dbReference>
<evidence type="ECO:0000313" key="4">
    <source>
        <dbReference type="EMBL" id="MCY9187049.1"/>
    </source>
</evidence>
<proteinExistence type="inferred from homology"/>
<sequence>MDLKNKTALVTGGGTGIGRAACIELAKRGAIVAVNYSRSQAEAEETAEIIKSEGGQAVAIQADVSKNSEVQDMVQAIVKQYGTIDVLINNASITRHIPMDDLDAATEDVWDELYAVNVKGMFFCARAAAPFMKKSKAGAIVNIGSIAGSTGAGSSMPYAVSKAAVHGLTKSLAHALAPEIRVCGVAPGAVATRWWAGREEKMKNMSGTLLLQRIAEASDVARLICSVLEQESLTGQIITIDSGQTM</sequence>
<dbReference type="GO" id="GO:0030497">
    <property type="term" value="P:fatty acid elongation"/>
    <property type="evidence" value="ECO:0007669"/>
    <property type="project" value="TreeGrafter"/>
</dbReference>
<dbReference type="Proteomes" id="UP001073053">
    <property type="component" value="Unassembled WGS sequence"/>
</dbReference>
<evidence type="ECO:0000256" key="3">
    <source>
        <dbReference type="RuleBase" id="RU000363"/>
    </source>
</evidence>
<dbReference type="Gene3D" id="3.40.50.720">
    <property type="entry name" value="NAD(P)-binding Rossmann-like Domain"/>
    <property type="match status" value="1"/>
</dbReference>
<dbReference type="FunFam" id="3.40.50.720:FF:000084">
    <property type="entry name" value="Short-chain dehydrogenase reductase"/>
    <property type="match status" value="1"/>
</dbReference>
<dbReference type="AlphaFoldDB" id="A0A9Q4EMK7"/>
<dbReference type="Pfam" id="PF00106">
    <property type="entry name" value="adh_short"/>
    <property type="match status" value="1"/>
</dbReference>
<dbReference type="SUPFAM" id="SSF51735">
    <property type="entry name" value="NAD(P)-binding Rossmann-fold domains"/>
    <property type="match status" value="1"/>
</dbReference>
<dbReference type="InterPro" id="IPR036291">
    <property type="entry name" value="NAD(P)-bd_dom_sf"/>
</dbReference>
<dbReference type="RefSeq" id="WP_095714035.1">
    <property type="nucleotide sequence ID" value="NZ_CP138201.1"/>
</dbReference>
<dbReference type="PRINTS" id="PR00081">
    <property type="entry name" value="GDHRDH"/>
</dbReference>
<evidence type="ECO:0000256" key="2">
    <source>
        <dbReference type="ARBA" id="ARBA00023002"/>
    </source>
</evidence>
<evidence type="ECO:0000313" key="5">
    <source>
        <dbReference type="Proteomes" id="UP001073053"/>
    </source>
</evidence>
<accession>A0A9Q4EMK7</accession>
<name>A0A9Q4EMK7_9BACI</name>
<dbReference type="PROSITE" id="PS00061">
    <property type="entry name" value="ADH_SHORT"/>
    <property type="match status" value="1"/>
</dbReference>
<evidence type="ECO:0000256" key="1">
    <source>
        <dbReference type="ARBA" id="ARBA00006484"/>
    </source>
</evidence>
<dbReference type="CDD" id="cd05233">
    <property type="entry name" value="SDR_c"/>
    <property type="match status" value="1"/>
</dbReference>
<dbReference type="GO" id="GO:0008206">
    <property type="term" value="P:bile acid metabolic process"/>
    <property type="evidence" value="ECO:0007669"/>
    <property type="project" value="UniProtKB-ARBA"/>
</dbReference>
<dbReference type="InterPro" id="IPR002347">
    <property type="entry name" value="SDR_fam"/>
</dbReference>
<gene>
    <name evidence="4" type="ORF">MOF03_20895</name>
</gene>
<dbReference type="PANTHER" id="PTHR42760">
    <property type="entry name" value="SHORT-CHAIN DEHYDROGENASES/REDUCTASES FAMILY MEMBER"/>
    <property type="match status" value="1"/>
</dbReference>
<dbReference type="InterPro" id="IPR020904">
    <property type="entry name" value="Sc_DH/Rdtase_CS"/>
</dbReference>
<comment type="similarity">
    <text evidence="1 3">Belongs to the short-chain dehydrogenases/reductases (SDR) family.</text>
</comment>
<organism evidence="4 5">
    <name type="scientific">Bacillus halotolerans</name>
    <dbReference type="NCBI Taxonomy" id="260554"/>
    <lineage>
        <taxon>Bacteria</taxon>
        <taxon>Bacillati</taxon>
        <taxon>Bacillota</taxon>
        <taxon>Bacilli</taxon>
        <taxon>Bacillales</taxon>
        <taxon>Bacillaceae</taxon>
        <taxon>Bacillus</taxon>
    </lineage>
</organism>
<keyword evidence="2" id="KW-0560">Oxidoreductase</keyword>
<comment type="caution">
    <text evidence="4">The sequence shown here is derived from an EMBL/GenBank/DDBJ whole genome shotgun (WGS) entry which is preliminary data.</text>
</comment>
<reference evidence="4" key="1">
    <citation type="submission" date="2022-02" db="EMBL/GenBank/DDBJ databases">
        <title>Crop Bioprotection Bacillus Genome Sequencing.</title>
        <authorList>
            <person name="Dunlap C."/>
        </authorList>
    </citation>
    <scope>NUCLEOTIDE SEQUENCE</scope>
    <source>
        <strain evidence="4">EC49O2N-C10</strain>
    </source>
</reference>
<dbReference type="PANTHER" id="PTHR42760:SF40">
    <property type="entry name" value="3-OXOACYL-[ACYL-CARRIER-PROTEIN] REDUCTASE, CHLOROPLASTIC"/>
    <property type="match status" value="1"/>
</dbReference>
<dbReference type="GO" id="GO:0016616">
    <property type="term" value="F:oxidoreductase activity, acting on the CH-OH group of donors, NAD or NADP as acceptor"/>
    <property type="evidence" value="ECO:0007669"/>
    <property type="project" value="TreeGrafter"/>
</dbReference>
<dbReference type="EMBL" id="JALAWA010000021">
    <property type="protein sequence ID" value="MCY9187049.1"/>
    <property type="molecule type" value="Genomic_DNA"/>
</dbReference>